<dbReference type="GO" id="GO:0009893">
    <property type="term" value="P:positive regulation of metabolic process"/>
    <property type="evidence" value="ECO:0007669"/>
    <property type="project" value="UniProtKB-ARBA"/>
</dbReference>
<dbReference type="Pfam" id="PF11951">
    <property type="entry name" value="Fungal_trans_2"/>
    <property type="match status" value="1"/>
</dbReference>
<keyword evidence="5" id="KW-0804">Transcription</keyword>
<dbReference type="GO" id="GO:0000981">
    <property type="term" value="F:DNA-binding transcription factor activity, RNA polymerase II-specific"/>
    <property type="evidence" value="ECO:0007669"/>
    <property type="project" value="InterPro"/>
</dbReference>
<feature type="transmembrane region" description="Helical" evidence="7">
    <location>
        <begin position="12"/>
        <end position="40"/>
    </location>
</feature>
<evidence type="ECO:0000256" key="3">
    <source>
        <dbReference type="ARBA" id="ARBA00023015"/>
    </source>
</evidence>
<name>A0A317V3S7_ASPEC</name>
<dbReference type="GO" id="GO:0008270">
    <property type="term" value="F:zinc ion binding"/>
    <property type="evidence" value="ECO:0007669"/>
    <property type="project" value="InterPro"/>
</dbReference>
<dbReference type="PROSITE" id="PS51257">
    <property type="entry name" value="PROKAR_LIPOPROTEIN"/>
    <property type="match status" value="1"/>
</dbReference>
<keyword evidence="7" id="KW-0812">Transmembrane</keyword>
<evidence type="ECO:0000256" key="7">
    <source>
        <dbReference type="SAM" id="Phobius"/>
    </source>
</evidence>
<dbReference type="InterPro" id="IPR052360">
    <property type="entry name" value="Transcr_Regulatory_Proteins"/>
</dbReference>
<sequence>MVRDNLTLSSWLLLGGLVQGCAFLLLGPLSLLPTAAILLYRTIDHLLMACHLTPNRYLAGSIPIKRSAQYPRPDGTFGSEPAGESIVVFHLGARCHHPLGLLAPGMKELGDSADKMRRNMRANPVKYGLLGSSHWLKSDSAAGNESMTIFYLRDYAALHQFAHDEIHMEGVRWWARIAKDHPHLAIYHETYLVPRGNWENIYINGWSTGLADTWFPVQSQADKEKNTGVVEQWVRPLVDARDGALRSASKRLQLTRLEGREKEHDDILPVHRSMDHPNTLLPFRSDSTRRRPGCKRSRTGCRTCRARRVKCDETPRACHRCTSTGRVCDGYEVQRLPLVKNPGTKISADLGSGFRWTITSDERRCFSYFQHHTAPTFREMFDSTLWQHLVLQMGQSEPEVYHATVALSAIHKDSETRGMPLAANFPGRSQGPWLRFAQEQLGRAFQILIRRRASPDPRLRNVTLLCCLLFVLSDLLQGQYDGAFTHLQSGLHILRELQAERELVAPTPRQDLVERCLVAAFAQLDIISAHYGVGGPLLCIDTLPTQWQSRPTSAVGFANLKEARAAFNLVTSAAYRFMISGMGMSKEEITRNYTIIQSSQLRARSLASRFWHSFEPFYRSSYYALDRKEQRSAELIHLQYLALMVSLDTTPLAGNEAALAAFTPALDKIVSFAESIMARFPERPTISIDVGVLPPLYDGAMICRDYRVRWRAIKLLRAWPHREGPFDSNWILALAEEALRLELLADPAVSLEEPAASSIVHDDEFAPCRMLRDLNERRSQIKQVLAQTGGVLGDAASPADCLGAVKSVAGWSCMRAFKARFPNS</sequence>
<gene>
    <name evidence="9" type="ORF">BO83DRAFT_400412</name>
</gene>
<proteinExistence type="predicted"/>
<evidence type="ECO:0000313" key="9">
    <source>
        <dbReference type="EMBL" id="PWY68725.1"/>
    </source>
</evidence>
<keyword evidence="7" id="KW-0472">Membrane</keyword>
<keyword evidence="1" id="KW-0479">Metal-binding</keyword>
<dbReference type="InterPro" id="IPR021858">
    <property type="entry name" value="Fun_TF"/>
</dbReference>
<comment type="caution">
    <text evidence="9">The sequence shown here is derived from an EMBL/GenBank/DDBJ whole genome shotgun (WGS) entry which is preliminary data.</text>
</comment>
<dbReference type="GO" id="GO:0003677">
    <property type="term" value="F:DNA binding"/>
    <property type="evidence" value="ECO:0007669"/>
    <property type="project" value="UniProtKB-KW"/>
</dbReference>
<organism evidence="9 10">
    <name type="scientific">Aspergillus eucalypticola (strain CBS 122712 / IBT 29274)</name>
    <dbReference type="NCBI Taxonomy" id="1448314"/>
    <lineage>
        <taxon>Eukaryota</taxon>
        <taxon>Fungi</taxon>
        <taxon>Dikarya</taxon>
        <taxon>Ascomycota</taxon>
        <taxon>Pezizomycotina</taxon>
        <taxon>Eurotiomycetes</taxon>
        <taxon>Eurotiomycetidae</taxon>
        <taxon>Eurotiales</taxon>
        <taxon>Aspergillaceae</taxon>
        <taxon>Aspergillus</taxon>
        <taxon>Aspergillus subgen. Circumdati</taxon>
    </lineage>
</organism>
<dbReference type="OrthoDB" id="3172332at2759"/>
<dbReference type="PROSITE" id="PS00463">
    <property type="entry name" value="ZN2_CY6_FUNGAL_1"/>
    <property type="match status" value="1"/>
</dbReference>
<keyword evidence="4" id="KW-0238">DNA-binding</keyword>
<dbReference type="Gene3D" id="4.10.240.10">
    <property type="entry name" value="Zn(2)-C6 fungal-type DNA-binding domain"/>
    <property type="match status" value="1"/>
</dbReference>
<evidence type="ECO:0000256" key="2">
    <source>
        <dbReference type="ARBA" id="ARBA00022833"/>
    </source>
</evidence>
<keyword evidence="2" id="KW-0862">Zinc</keyword>
<dbReference type="GeneID" id="37055358"/>
<dbReference type="Proteomes" id="UP000246171">
    <property type="component" value="Unassembled WGS sequence"/>
</dbReference>
<dbReference type="InterPro" id="IPR025444">
    <property type="entry name" value="Monooxy_af470"/>
</dbReference>
<feature type="domain" description="Zn(2)-C6 fungal-type" evidence="8">
    <location>
        <begin position="300"/>
        <end position="328"/>
    </location>
</feature>
<dbReference type="RefSeq" id="XP_025386098.1">
    <property type="nucleotide sequence ID" value="XM_025533396.1"/>
</dbReference>
<evidence type="ECO:0000313" key="10">
    <source>
        <dbReference type="Proteomes" id="UP000246171"/>
    </source>
</evidence>
<evidence type="ECO:0000259" key="8">
    <source>
        <dbReference type="PROSITE" id="PS50048"/>
    </source>
</evidence>
<dbReference type="PROSITE" id="PS50048">
    <property type="entry name" value="ZN2_CY6_FUNGAL_2"/>
    <property type="match status" value="1"/>
</dbReference>
<dbReference type="InterPro" id="IPR001138">
    <property type="entry name" value="Zn2Cys6_DnaBD"/>
</dbReference>
<dbReference type="PANTHER" id="PTHR36206">
    <property type="entry name" value="ASPERCRYPTIN BIOSYNTHESIS CLUSTER-SPECIFIC TRANSCRIPTION REGULATOR ATNN-RELATED"/>
    <property type="match status" value="1"/>
</dbReference>
<dbReference type="InterPro" id="IPR036864">
    <property type="entry name" value="Zn2-C6_fun-type_DNA-bd_sf"/>
</dbReference>
<dbReference type="SMART" id="SM00066">
    <property type="entry name" value="GAL4"/>
    <property type="match status" value="1"/>
</dbReference>
<keyword evidence="10" id="KW-1185">Reference proteome</keyword>
<protein>
    <recommendedName>
        <fullName evidence="8">Zn(2)-C6 fungal-type domain-containing protein</fullName>
    </recommendedName>
</protein>
<dbReference type="PANTHER" id="PTHR36206:SF16">
    <property type="entry name" value="TRANSCRIPTION FACTOR DOMAIN-CONTAINING PROTEIN-RELATED"/>
    <property type="match status" value="1"/>
</dbReference>
<dbReference type="Pfam" id="PF13826">
    <property type="entry name" value="Monooxy_af470-like"/>
    <property type="match status" value="1"/>
</dbReference>
<accession>A0A317V3S7</accession>
<keyword evidence="7" id="KW-1133">Transmembrane helix</keyword>
<reference evidence="9" key="1">
    <citation type="submission" date="2016-12" db="EMBL/GenBank/DDBJ databases">
        <title>The genomes of Aspergillus section Nigri reveals drivers in fungal speciation.</title>
        <authorList>
            <consortium name="DOE Joint Genome Institute"/>
            <person name="Vesth T.C."/>
            <person name="Nybo J."/>
            <person name="Theobald S."/>
            <person name="Brandl J."/>
            <person name="Frisvad J.C."/>
            <person name="Nielsen K.F."/>
            <person name="Lyhne E.K."/>
            <person name="Kogle M.E."/>
            <person name="Kuo A."/>
            <person name="Riley R."/>
            <person name="Clum A."/>
            <person name="Nolan M."/>
            <person name="Lipzen A."/>
            <person name="Salamov A."/>
            <person name="Henrissat B."/>
            <person name="Wiebenga A."/>
            <person name="De vries R.P."/>
            <person name="Grigoriev I.V."/>
            <person name="Mortensen U.H."/>
            <person name="Andersen M.R."/>
            <person name="Baker S.E."/>
        </authorList>
    </citation>
    <scope>NUCLEOTIDE SEQUENCE</scope>
    <source>
        <strain evidence="9">CBS 122712</strain>
    </source>
</reference>
<dbReference type="VEuPathDB" id="FungiDB:BO83DRAFT_400412"/>
<keyword evidence="3" id="KW-0805">Transcription regulation</keyword>
<dbReference type="SUPFAM" id="SSF57701">
    <property type="entry name" value="Zn2/Cys6 DNA-binding domain"/>
    <property type="match status" value="1"/>
</dbReference>
<keyword evidence="6" id="KW-0539">Nucleus</keyword>
<evidence type="ECO:0000256" key="4">
    <source>
        <dbReference type="ARBA" id="ARBA00023125"/>
    </source>
</evidence>
<dbReference type="CDD" id="cd00067">
    <property type="entry name" value="GAL4"/>
    <property type="match status" value="1"/>
</dbReference>
<dbReference type="EMBL" id="MSFU01000019">
    <property type="protein sequence ID" value="PWY68725.1"/>
    <property type="molecule type" value="Genomic_DNA"/>
</dbReference>
<evidence type="ECO:0000256" key="1">
    <source>
        <dbReference type="ARBA" id="ARBA00022723"/>
    </source>
</evidence>
<evidence type="ECO:0000256" key="5">
    <source>
        <dbReference type="ARBA" id="ARBA00023163"/>
    </source>
</evidence>
<evidence type="ECO:0000256" key="6">
    <source>
        <dbReference type="ARBA" id="ARBA00023242"/>
    </source>
</evidence>
<dbReference type="AlphaFoldDB" id="A0A317V3S7"/>